<proteinExistence type="predicted"/>
<dbReference type="InterPro" id="IPR004929">
    <property type="entry name" value="I-spanin"/>
</dbReference>
<evidence type="ECO:0000256" key="1">
    <source>
        <dbReference type="SAM" id="MobiDB-lite"/>
    </source>
</evidence>
<sequence>MRVKTLRETPQTATTESRYDEATPQLGEEARQDYFRLRAMIVENEKQTEYLQQYIKSQCQFH</sequence>
<gene>
    <name evidence="2" type="ORF">ARN_28060</name>
</gene>
<feature type="region of interest" description="Disordered" evidence="1">
    <location>
        <begin position="1"/>
        <end position="27"/>
    </location>
</feature>
<reference evidence="2" key="1">
    <citation type="journal article" date="2010" name="Insect Mol. Biol.">
        <title>The draft genome sequence of Arsenophonus nasoniae, son-killer bacterium of Nasonia vitripennis, reveals genes associated with virulence and symbiosis.</title>
        <authorList>
            <person name="Wilkes T."/>
            <person name="Darby A.C."/>
            <person name="Choi J."/>
            <person name="Colborne J.K."/>
            <person name="Werren J.H."/>
            <person name="Hurst G.D.D."/>
        </authorList>
    </citation>
    <scope>NUCLEOTIDE SEQUENCE</scope>
</reference>
<accession>D2U2I2</accession>
<protein>
    <submittedName>
        <fullName evidence="2">Phage lysin protein endolysin</fullName>
    </submittedName>
</protein>
<dbReference type="Pfam" id="PF03245">
    <property type="entry name" value="Phage_lysis"/>
    <property type="match status" value="1"/>
</dbReference>
<dbReference type="GO" id="GO:0044659">
    <property type="term" value="P:viral release from host cell by cytolysis"/>
    <property type="evidence" value="ECO:0007669"/>
    <property type="project" value="InterPro"/>
</dbReference>
<organism evidence="2">
    <name type="scientific">Arsenophonus nasoniae</name>
    <name type="common">son-killer infecting Nasonia vitripennis</name>
    <dbReference type="NCBI Taxonomy" id="638"/>
    <lineage>
        <taxon>Bacteria</taxon>
        <taxon>Pseudomonadati</taxon>
        <taxon>Pseudomonadota</taxon>
        <taxon>Gammaproteobacteria</taxon>
        <taxon>Enterobacterales</taxon>
        <taxon>Morganellaceae</taxon>
        <taxon>Arsenophonus</taxon>
    </lineage>
</organism>
<dbReference type="EMBL" id="FN545251">
    <property type="protein sequence ID" value="CBA75255.1"/>
    <property type="molecule type" value="Genomic_DNA"/>
</dbReference>
<name>D2U2I2_9GAMM</name>
<dbReference type="AlphaFoldDB" id="D2U2I2"/>
<evidence type="ECO:0000313" key="2">
    <source>
        <dbReference type="EMBL" id="CBA75255.1"/>
    </source>
</evidence>